<evidence type="ECO:0000313" key="6">
    <source>
        <dbReference type="EMBL" id="QFR52898.1"/>
    </source>
</evidence>
<dbReference type="InterPro" id="IPR010636">
    <property type="entry name" value="Class_II_hydrophobin"/>
</dbReference>
<dbReference type="AlphaFoldDB" id="A0A5P8PAX6"/>
<evidence type="ECO:0000256" key="2">
    <source>
        <dbReference type="ARBA" id="ARBA00009576"/>
    </source>
</evidence>
<keyword evidence="3" id="KW-1015">Disulfide bond</keyword>
<proteinExistence type="evidence at transcript level"/>
<comment type="similarity">
    <text evidence="2">Belongs to the cerato-ulmin hydrophobin family.</text>
</comment>
<dbReference type="PANTHER" id="PTHR42341:SF1">
    <property type="entry name" value="HYDROPHOBIN"/>
    <property type="match status" value="1"/>
</dbReference>
<dbReference type="Gene3D" id="3.20.120.10">
    <property type="entry name" value="Hydrophobin"/>
    <property type="match status" value="1"/>
</dbReference>
<dbReference type="Pfam" id="PF06766">
    <property type="entry name" value="Hydrophobin_2"/>
    <property type="match status" value="1"/>
</dbReference>
<accession>A0A5P8PAX6</accession>
<reference evidence="6" key="1">
    <citation type="submission" date="2019-02" db="EMBL/GenBank/DDBJ databases">
        <title>The Fine Tuning of Fungal Fitness with the Surface-Active Protein HFB4.</title>
        <authorList>
            <person name="Cai F."/>
            <person name="Chenthamara K."/>
            <person name="Zhang J."/>
            <person name="Rahimi M."/>
            <person name="Shen Q."/>
            <person name="Druzhinina I.S."/>
        </authorList>
    </citation>
    <scope>NUCLEOTIDE SEQUENCE</scope>
    <source>
        <strain evidence="6">TUCIM 1818</strain>
    </source>
</reference>
<protein>
    <submittedName>
        <fullName evidence="6">Hydrophobin</fullName>
    </submittedName>
</protein>
<sequence length="130" mass="12878">MKFLTVATLLFTAVLAAPSKLLTPPPPPPTYTLPAGGNGNGNGNGHGNGNGNGNTNDAPVCPTGLYSNPQCCSTLVLGIVGLDCSTRNIATSVHDPSAFKNACAAKGAQAVCCVLPVAGQDVLCQTAIGA</sequence>
<evidence type="ECO:0000256" key="5">
    <source>
        <dbReference type="SAM" id="SignalP"/>
    </source>
</evidence>
<feature type="signal peptide" evidence="5">
    <location>
        <begin position="1"/>
        <end position="16"/>
    </location>
</feature>
<evidence type="ECO:0000256" key="4">
    <source>
        <dbReference type="SAM" id="MobiDB-lite"/>
    </source>
</evidence>
<feature type="compositionally biased region" description="Gly residues" evidence="4">
    <location>
        <begin position="36"/>
        <end position="52"/>
    </location>
</feature>
<evidence type="ECO:0000256" key="1">
    <source>
        <dbReference type="ARBA" id="ARBA00004196"/>
    </source>
</evidence>
<feature type="region of interest" description="Disordered" evidence="4">
    <location>
        <begin position="22"/>
        <end position="54"/>
    </location>
</feature>
<feature type="chain" id="PRO_5024370939" evidence="5">
    <location>
        <begin position="17"/>
        <end position="130"/>
    </location>
</feature>
<dbReference type="PANTHER" id="PTHR42341">
    <property type="entry name" value="HYDROPHOBIN"/>
    <property type="match status" value="1"/>
</dbReference>
<gene>
    <name evidence="6" type="primary">hfb10</name>
</gene>
<dbReference type="EMBL" id="MK579842">
    <property type="protein sequence ID" value="QFR52898.1"/>
    <property type="molecule type" value="mRNA"/>
</dbReference>
<comment type="subcellular location">
    <subcellularLocation>
        <location evidence="1">Cell envelope</location>
    </subcellularLocation>
</comment>
<dbReference type="GO" id="GO:0005576">
    <property type="term" value="C:extracellular region"/>
    <property type="evidence" value="ECO:0007669"/>
    <property type="project" value="InterPro"/>
</dbReference>
<name>A0A5P8PAX6_TRIHA</name>
<dbReference type="InterPro" id="IPR036686">
    <property type="entry name" value="Class_II_Hydrophobin_sf"/>
</dbReference>
<dbReference type="CDD" id="cd23508">
    <property type="entry name" value="hydrophobin_II"/>
    <property type="match status" value="1"/>
</dbReference>
<organism evidence="6">
    <name type="scientific">Trichoderma harzianum</name>
    <name type="common">Hypocrea lixii</name>
    <dbReference type="NCBI Taxonomy" id="5544"/>
    <lineage>
        <taxon>Eukaryota</taxon>
        <taxon>Fungi</taxon>
        <taxon>Dikarya</taxon>
        <taxon>Ascomycota</taxon>
        <taxon>Pezizomycotina</taxon>
        <taxon>Sordariomycetes</taxon>
        <taxon>Hypocreomycetidae</taxon>
        <taxon>Hypocreales</taxon>
        <taxon>Hypocreaceae</taxon>
        <taxon>Trichoderma</taxon>
    </lineage>
</organism>
<dbReference type="SUPFAM" id="SSF101751">
    <property type="entry name" value="Hydrophobin II, HfbII"/>
    <property type="match status" value="1"/>
</dbReference>
<evidence type="ECO:0000256" key="3">
    <source>
        <dbReference type="ARBA" id="ARBA00023157"/>
    </source>
</evidence>
<keyword evidence="5" id="KW-0732">Signal</keyword>